<organism evidence="1 2">
    <name type="scientific">Hyalomma asiaticum</name>
    <name type="common">Tick</name>
    <dbReference type="NCBI Taxonomy" id="266040"/>
    <lineage>
        <taxon>Eukaryota</taxon>
        <taxon>Metazoa</taxon>
        <taxon>Ecdysozoa</taxon>
        <taxon>Arthropoda</taxon>
        <taxon>Chelicerata</taxon>
        <taxon>Arachnida</taxon>
        <taxon>Acari</taxon>
        <taxon>Parasitiformes</taxon>
        <taxon>Ixodida</taxon>
        <taxon>Ixodoidea</taxon>
        <taxon>Ixodidae</taxon>
        <taxon>Hyalomminae</taxon>
        <taxon>Hyalomma</taxon>
    </lineage>
</organism>
<protein>
    <submittedName>
        <fullName evidence="1">Uncharacterized protein</fullName>
    </submittedName>
</protein>
<evidence type="ECO:0000313" key="1">
    <source>
        <dbReference type="EMBL" id="KAH6934103.1"/>
    </source>
</evidence>
<dbReference type="Proteomes" id="UP000821845">
    <property type="component" value="Chromosome 4"/>
</dbReference>
<proteinExistence type="predicted"/>
<comment type="caution">
    <text evidence="1">The sequence shown here is derived from an EMBL/GenBank/DDBJ whole genome shotgun (WGS) entry which is preliminary data.</text>
</comment>
<evidence type="ECO:0000313" key="2">
    <source>
        <dbReference type="Proteomes" id="UP000821845"/>
    </source>
</evidence>
<dbReference type="EMBL" id="CM023484">
    <property type="protein sequence ID" value="KAH6934103.1"/>
    <property type="molecule type" value="Genomic_DNA"/>
</dbReference>
<gene>
    <name evidence="1" type="ORF">HPB50_020041</name>
</gene>
<reference evidence="1" key="1">
    <citation type="submission" date="2020-05" db="EMBL/GenBank/DDBJ databases">
        <title>Large-scale comparative analyses of tick genomes elucidate their genetic diversity and vector capacities.</title>
        <authorList>
            <person name="Jia N."/>
            <person name="Wang J."/>
            <person name="Shi W."/>
            <person name="Du L."/>
            <person name="Sun Y."/>
            <person name="Zhan W."/>
            <person name="Jiang J."/>
            <person name="Wang Q."/>
            <person name="Zhang B."/>
            <person name="Ji P."/>
            <person name="Sakyi L.B."/>
            <person name="Cui X."/>
            <person name="Yuan T."/>
            <person name="Jiang B."/>
            <person name="Yang W."/>
            <person name="Lam T.T.-Y."/>
            <person name="Chang Q."/>
            <person name="Ding S."/>
            <person name="Wang X."/>
            <person name="Zhu J."/>
            <person name="Ruan X."/>
            <person name="Zhao L."/>
            <person name="Wei J."/>
            <person name="Que T."/>
            <person name="Du C."/>
            <person name="Cheng J."/>
            <person name="Dai P."/>
            <person name="Han X."/>
            <person name="Huang E."/>
            <person name="Gao Y."/>
            <person name="Liu J."/>
            <person name="Shao H."/>
            <person name="Ye R."/>
            <person name="Li L."/>
            <person name="Wei W."/>
            <person name="Wang X."/>
            <person name="Wang C."/>
            <person name="Yang T."/>
            <person name="Huo Q."/>
            <person name="Li W."/>
            <person name="Guo W."/>
            <person name="Chen H."/>
            <person name="Zhou L."/>
            <person name="Ni X."/>
            <person name="Tian J."/>
            <person name="Zhou Y."/>
            <person name="Sheng Y."/>
            <person name="Liu T."/>
            <person name="Pan Y."/>
            <person name="Xia L."/>
            <person name="Li J."/>
            <person name="Zhao F."/>
            <person name="Cao W."/>
        </authorList>
    </citation>
    <scope>NUCLEOTIDE SEQUENCE</scope>
    <source>
        <strain evidence="1">Hyas-2018</strain>
    </source>
</reference>
<keyword evidence="2" id="KW-1185">Reference proteome</keyword>
<accession>A0ACB7SHB1</accession>
<name>A0ACB7SHB1_HYAAI</name>
<sequence>MPSIDLKANQSQEEGVQEGVEAAPATESPHRHSSVYSLRSFSTALDDYQECRSLSHLGVLMPVYLIPLLFFGLKLGGCLYCLLLPLLLWAFNSLPKPGAALVHLVTVPLMGLMEADQVAQQYMSLDVLLLALVLFLVVTVDRWSELAQYLAHGICERFGLRRSNLFVAACLFCFVCASLISGIVASTTLLYLLDRVLSTIFKENMDRPPELFRGGSQQGSQQDTSSARSVAASDQVLFDRLSQVVHAMKKPEGRKGRLARKQGAAGTTSDKVETAATTASGQETGQGSTAAPAVGDATEVQEEASAKRRFSLWRQMWSRKSSSASDGTFIPNYPSVPISIGPTVKPMFSTQEHIRAGTATLSGATRAEPGGGKRSASDDSAKPSDASTAKSKSSPAIPDILASTARAVQQPRDAGFVRVDIANEEEIINPTKPFAEASSARPARYPTERDPHSPQYLRRSVSMAPRSVDKQSPSLSQPHSPAIPSRQQIPPERRGTLSFLFGRCGSSSRRTSKGGEASGALSPKDISYRVFRQLGLMASRLSISHSLSPEAHLKHDADDSGLESRMRMSSSPSSRTERSEAGPKHQPVGSSIPVASGADQPLDRSAVTLADTATSLSLSRVVPSAQNRPAVSQLHVDRNNAESIGSTANVPATNATSTNLTDLPESNSASVTSLYRGKNSTWASHNSSSVHRSERVDHESSSGRHTRERRKRKSGAAVVQVDRDVEMDSEKKTEETAAEPREKLMYEGTSADSRKESDTGAYGTATLTQEDDTKRHKRKTLGIESVDRRADFRERSAMDTSTASKKRKLSRRKNKNSTASAFRRSSLRPKGTADIRELPQQSQGLIVPWSEPQDKGSGVDPSTEAQASHGIQDPQTMPSEKRSQPVCADDFDHATGAAVGETIQRSVDKETTDAHLRVADTNEAEEEAAAQNDSGKTQKAPKSKTKTKHESSSRSKARSERRRSKAAVGNGPNSLPAKERTKKNKQKAASTDSEAKENLVVRQLSTLDALTKGTEAQLEEPSQQPASEDSKTAEPRKRVSTDDIPLGRDSTPRKSEVPVGTEQPPLPSVSGAPKLGLRRKSETRAQAARRKQSVVSFGVDVKKPTLETEELPQLLPKAPMALAHLEEMTGKGSFKRRRSTILRTSSSIVVPRRVSSLDIGDQRYTLVSVRMDVHNAFLLGPSLMTVLGNICSFHEGGNKRALRVACHVEGVTAQHPVNTITWAIVTLPGAILALVTCTTVIWLLYVRPHEPSPLSPENLAVIRAAQERNAVRGKQKGVDFACATYLAILTLSYAPSLVLGLEQRIAVVGALTSMMLATSVLTSCIRAAFEFLRHVWQMLPWGIMLLLGATQVASKLLQKHGLLTEVFKLFSATFWEERSVLEVQAMLGLAASVMAETADKQAIVDIMAPMVMEIAELKQMYPAYYAIPVIVGASSNFIMPASVPLAILHDLSRVSFWRMLLLGLFAKIVVMSMVIVTVNVVERAGFLGVQTPAE</sequence>